<feature type="region of interest" description="Disordered" evidence="1">
    <location>
        <begin position="209"/>
        <end position="236"/>
    </location>
</feature>
<protein>
    <submittedName>
        <fullName evidence="2">Uncharacterized protein</fullName>
    </submittedName>
</protein>
<dbReference type="AlphaFoldDB" id="A0AAW1L5R0"/>
<reference evidence="2 3" key="1">
    <citation type="journal article" date="2024" name="BMC Genomics">
        <title>De novo assembly and annotation of Popillia japonica's genome with initial clues to its potential as an invasive pest.</title>
        <authorList>
            <person name="Cucini C."/>
            <person name="Boschi S."/>
            <person name="Funari R."/>
            <person name="Cardaioli E."/>
            <person name="Iannotti N."/>
            <person name="Marturano G."/>
            <person name="Paoli F."/>
            <person name="Bruttini M."/>
            <person name="Carapelli A."/>
            <person name="Frati F."/>
            <person name="Nardi F."/>
        </authorList>
    </citation>
    <scope>NUCLEOTIDE SEQUENCE [LARGE SCALE GENOMIC DNA]</scope>
    <source>
        <strain evidence="2">DMR45628</strain>
    </source>
</reference>
<keyword evidence="3" id="KW-1185">Reference proteome</keyword>
<feature type="compositionally biased region" description="Polar residues" evidence="1">
    <location>
        <begin position="114"/>
        <end position="124"/>
    </location>
</feature>
<organism evidence="2 3">
    <name type="scientific">Popillia japonica</name>
    <name type="common">Japanese beetle</name>
    <dbReference type="NCBI Taxonomy" id="7064"/>
    <lineage>
        <taxon>Eukaryota</taxon>
        <taxon>Metazoa</taxon>
        <taxon>Ecdysozoa</taxon>
        <taxon>Arthropoda</taxon>
        <taxon>Hexapoda</taxon>
        <taxon>Insecta</taxon>
        <taxon>Pterygota</taxon>
        <taxon>Neoptera</taxon>
        <taxon>Endopterygota</taxon>
        <taxon>Coleoptera</taxon>
        <taxon>Polyphaga</taxon>
        <taxon>Scarabaeiformia</taxon>
        <taxon>Scarabaeidae</taxon>
        <taxon>Rutelinae</taxon>
        <taxon>Popillia</taxon>
    </lineage>
</organism>
<name>A0AAW1L5R0_POPJA</name>
<proteinExistence type="predicted"/>
<feature type="compositionally biased region" description="Polar residues" evidence="1">
    <location>
        <begin position="85"/>
        <end position="100"/>
    </location>
</feature>
<dbReference type="EMBL" id="JASPKY010000171">
    <property type="protein sequence ID" value="KAK9728338.1"/>
    <property type="molecule type" value="Genomic_DNA"/>
</dbReference>
<evidence type="ECO:0000313" key="3">
    <source>
        <dbReference type="Proteomes" id="UP001458880"/>
    </source>
</evidence>
<comment type="caution">
    <text evidence="2">The sequence shown here is derived from an EMBL/GenBank/DDBJ whole genome shotgun (WGS) entry which is preliminary data.</text>
</comment>
<feature type="compositionally biased region" description="Polar residues" evidence="1">
    <location>
        <begin position="68"/>
        <end position="77"/>
    </location>
</feature>
<feature type="compositionally biased region" description="Low complexity" evidence="1">
    <location>
        <begin position="213"/>
        <end position="230"/>
    </location>
</feature>
<dbReference type="Proteomes" id="UP001458880">
    <property type="component" value="Unassembled WGS sequence"/>
</dbReference>
<sequence length="297" mass="33536">MAIEFPKFKFNKPFLKPATHVPVDLRGRPVQARLCRRPGKYRKRFGLPVPECSRTGYRNVCVDKSVQTGSIPETQTHVSDDPVSPSRQGPDNAGSLTESETVPAKRNTPRSRPGKSNQDSLTNDVLTTVQEHFKRPRMQEDLFDIIGKGIAIKLREMDKRQSLIAEKLINDVIFEAELGNLTLQHKCVNMQDISDERNRDMQQYQSAMFSRQSGSRPSSYSSSSSLIVTPTPTPSPNYMQYTQSETSELQLNPQYNYQHSQLCSQYQQNQQSSENVLSMESNKGNAASFLANFKGSH</sequence>
<evidence type="ECO:0000256" key="1">
    <source>
        <dbReference type="SAM" id="MobiDB-lite"/>
    </source>
</evidence>
<feature type="region of interest" description="Disordered" evidence="1">
    <location>
        <begin position="68"/>
        <end position="124"/>
    </location>
</feature>
<accession>A0AAW1L5R0</accession>
<evidence type="ECO:0000313" key="2">
    <source>
        <dbReference type="EMBL" id="KAK9728338.1"/>
    </source>
</evidence>
<gene>
    <name evidence="2" type="ORF">QE152_g18094</name>
</gene>